<evidence type="ECO:0000256" key="4">
    <source>
        <dbReference type="ARBA" id="ARBA00022174"/>
    </source>
</evidence>
<organism evidence="8 9">
    <name type="scientific">Habropoda laboriosa</name>
    <dbReference type="NCBI Taxonomy" id="597456"/>
    <lineage>
        <taxon>Eukaryota</taxon>
        <taxon>Metazoa</taxon>
        <taxon>Ecdysozoa</taxon>
        <taxon>Arthropoda</taxon>
        <taxon>Hexapoda</taxon>
        <taxon>Insecta</taxon>
        <taxon>Pterygota</taxon>
        <taxon>Neoptera</taxon>
        <taxon>Endopterygota</taxon>
        <taxon>Hymenoptera</taxon>
        <taxon>Apocrita</taxon>
        <taxon>Aculeata</taxon>
        <taxon>Apoidea</taxon>
        <taxon>Anthophila</taxon>
        <taxon>Apidae</taxon>
        <taxon>Habropoda</taxon>
    </lineage>
</organism>
<gene>
    <name evidence="8" type="ORF">WH47_06047</name>
</gene>
<proteinExistence type="inferred from homology"/>
<name>A0A0L7QRV8_9HYME</name>
<evidence type="ECO:0000256" key="6">
    <source>
        <dbReference type="ARBA" id="ARBA00023212"/>
    </source>
</evidence>
<keyword evidence="9" id="KW-1185">Reference proteome</keyword>
<keyword evidence="7" id="KW-0966">Cell projection</keyword>
<evidence type="ECO:0000256" key="5">
    <source>
        <dbReference type="ARBA" id="ARBA00022490"/>
    </source>
</evidence>
<dbReference type="GO" id="GO:0005930">
    <property type="term" value="C:axoneme"/>
    <property type="evidence" value="ECO:0007669"/>
    <property type="project" value="UniProtKB-SubCell"/>
</dbReference>
<evidence type="ECO:0000256" key="2">
    <source>
        <dbReference type="ARBA" id="ARBA00004430"/>
    </source>
</evidence>
<dbReference type="AlphaFoldDB" id="A0A0L7QRV8"/>
<reference evidence="8 9" key="1">
    <citation type="submission" date="2015-07" db="EMBL/GenBank/DDBJ databases">
        <title>The genome of Habropoda laboriosa.</title>
        <authorList>
            <person name="Pan H."/>
            <person name="Kapheim K."/>
        </authorList>
    </citation>
    <scope>NUCLEOTIDE SEQUENCE [LARGE SCALE GENOMIC DNA]</scope>
    <source>
        <strain evidence="8">0110345459</strain>
    </source>
</reference>
<evidence type="ECO:0000256" key="3">
    <source>
        <dbReference type="ARBA" id="ARBA00009205"/>
    </source>
</evidence>
<dbReference type="EMBL" id="KQ414768">
    <property type="protein sequence ID" value="KOC61370.1"/>
    <property type="molecule type" value="Genomic_DNA"/>
</dbReference>
<keyword evidence="5" id="KW-0963">Cytoplasm</keyword>
<comment type="function">
    <text evidence="1">Cilium- and flagellum-specific protein that plays a role in axonemal structure organization and motility. May play a role in outer and inner dynein arm assembly.</text>
</comment>
<dbReference type="Proteomes" id="UP000053825">
    <property type="component" value="Unassembled WGS sequence"/>
</dbReference>
<dbReference type="STRING" id="597456.A0A0L7QRV8"/>
<comment type="similarity">
    <text evidence="3">Belongs to the CFAP300 family.</text>
</comment>
<dbReference type="InterPro" id="IPR029416">
    <property type="entry name" value="CFAP300"/>
</dbReference>
<protein>
    <recommendedName>
        <fullName evidence="4">Cilia- and flagella-associated protein 300</fullName>
    </recommendedName>
</protein>
<evidence type="ECO:0000313" key="9">
    <source>
        <dbReference type="Proteomes" id="UP000053825"/>
    </source>
</evidence>
<accession>A0A0L7QRV8</accession>
<dbReference type="Pfam" id="PF14926">
    <property type="entry name" value="CFAP300"/>
    <property type="match status" value="1"/>
</dbReference>
<evidence type="ECO:0000256" key="1">
    <source>
        <dbReference type="ARBA" id="ARBA00002404"/>
    </source>
</evidence>
<keyword evidence="6" id="KW-0206">Cytoskeleton</keyword>
<evidence type="ECO:0000313" key="8">
    <source>
        <dbReference type="EMBL" id="KOC61370.1"/>
    </source>
</evidence>
<evidence type="ECO:0000256" key="7">
    <source>
        <dbReference type="ARBA" id="ARBA00023273"/>
    </source>
</evidence>
<dbReference type="PANTHER" id="PTHR31078">
    <property type="entry name" value="CILIA- AND FLAGELLA-ASSOCIATED PROTEIN 300"/>
    <property type="match status" value="1"/>
</dbReference>
<comment type="subcellular location">
    <subcellularLocation>
        <location evidence="2">Cytoplasm</location>
        <location evidence="2">Cytoskeleton</location>
        <location evidence="2">Cilium axoneme</location>
    </subcellularLocation>
</comment>
<dbReference type="OrthoDB" id="10259249at2759"/>
<dbReference type="PANTHER" id="PTHR31078:SF1">
    <property type="entry name" value="CILIA- AND FLAGELLA-ASSOCIATED PROTEIN 300"/>
    <property type="match status" value="1"/>
</dbReference>
<sequence length="263" mass="30628">MEIEPRYTFVPLVQKNYIGINDKRTQEFLSKWGIKGNFVIQHFSFNETFQQYHKYHLAEVFFKDSIIAKELLTKQRNHWVKQGITATTVEIKPIPCSVLNMSFFNKLKNPKNGIVHGSGIIGKRYDMEIENFLISDNLRGMLLDEECSEYNLYSKDEREEFIFNIFQMLVLGGMLCQYEDLLDSYLEVTKAIYKDLIRVQKGEDGDLSISTIVLQVVAKDNRGQAYFPYDPSHKQNMGFLLVDSVTHEVTTFLHQFGVYCLSQ</sequence>